<dbReference type="PANTHER" id="PTHR33383:SF1">
    <property type="entry name" value="MEMBRANE PROTEIN INSERTION EFFICIENCY FACTOR-RELATED"/>
    <property type="match status" value="1"/>
</dbReference>
<feature type="region of interest" description="Disordered" evidence="2">
    <location>
        <begin position="61"/>
        <end position="80"/>
    </location>
</feature>
<dbReference type="KEGG" id="ipo:Ilyop_1906"/>
<keyword evidence="1" id="KW-1003">Cell membrane</keyword>
<evidence type="ECO:0000256" key="1">
    <source>
        <dbReference type="HAMAP-Rule" id="MF_00386"/>
    </source>
</evidence>
<organism evidence="3 4">
    <name type="scientific">Ilyobacter polytropus (strain ATCC 51220 / DSM 2926 / LMG 16218 / CuHBu1)</name>
    <dbReference type="NCBI Taxonomy" id="572544"/>
    <lineage>
        <taxon>Bacteria</taxon>
        <taxon>Fusobacteriati</taxon>
        <taxon>Fusobacteriota</taxon>
        <taxon>Fusobacteriia</taxon>
        <taxon>Fusobacteriales</taxon>
        <taxon>Fusobacteriaceae</taxon>
        <taxon>Ilyobacter</taxon>
    </lineage>
</organism>
<proteinExistence type="inferred from homology"/>
<dbReference type="RefSeq" id="WP_013388339.1">
    <property type="nucleotide sequence ID" value="NC_014632.1"/>
</dbReference>
<feature type="compositionally biased region" description="Basic residues" evidence="2">
    <location>
        <begin position="71"/>
        <end position="80"/>
    </location>
</feature>
<dbReference type="eggNOG" id="COG0759">
    <property type="taxonomic scope" value="Bacteria"/>
</dbReference>
<sequence>MKKLLLFLIKIYQKFISKLLGKNCRFYPTCSSYTYHAIEEHGCFIGIFLGIRRILKCHPFHPGGYDPVPPSRKKQKNKGD</sequence>
<dbReference type="HOGENOM" id="CLU_144811_5_2_0"/>
<reference evidence="3 4" key="1">
    <citation type="journal article" date="2010" name="Stand. Genomic Sci.">
        <title>Complete genome sequence of Ilyobacter polytropus type strain (CuHbu1).</title>
        <authorList>
            <person name="Sikorski J."/>
            <person name="Chertkov O."/>
            <person name="Lapidus A."/>
            <person name="Nolan M."/>
            <person name="Lucas S."/>
            <person name="Del Rio T.G."/>
            <person name="Tice H."/>
            <person name="Cheng J.F."/>
            <person name="Tapia R."/>
            <person name="Han C."/>
            <person name="Goodwin L."/>
            <person name="Pitluck S."/>
            <person name="Liolios K."/>
            <person name="Ivanova N."/>
            <person name="Mavromatis K."/>
            <person name="Mikhailova N."/>
            <person name="Pati A."/>
            <person name="Chen A."/>
            <person name="Palaniappan K."/>
            <person name="Land M."/>
            <person name="Hauser L."/>
            <person name="Chang Y.J."/>
            <person name="Jeffries C.D."/>
            <person name="Brambilla E."/>
            <person name="Yasawong M."/>
            <person name="Rohde M."/>
            <person name="Pukall R."/>
            <person name="Spring S."/>
            <person name="Goker M."/>
            <person name="Woyke T."/>
            <person name="Bristow J."/>
            <person name="Eisen J.A."/>
            <person name="Markowitz V."/>
            <person name="Hugenholtz P."/>
            <person name="Kyrpides N.C."/>
            <person name="Klenk H.P."/>
        </authorList>
    </citation>
    <scope>NUCLEOTIDE SEQUENCE [LARGE SCALE GENOMIC DNA]</scope>
    <source>
        <strain evidence="4">ATCC 51220 / DSM 2926 / LMG 16218 / CuHBu1</strain>
    </source>
</reference>
<accession>E3HAE7</accession>
<dbReference type="STRING" id="572544.Ilyop_1906"/>
<keyword evidence="1" id="KW-0472">Membrane</keyword>
<keyword evidence="4" id="KW-1185">Reference proteome</keyword>
<dbReference type="SMART" id="SM01234">
    <property type="entry name" value="Haemolytic"/>
    <property type="match status" value="1"/>
</dbReference>
<evidence type="ECO:0000256" key="2">
    <source>
        <dbReference type="SAM" id="MobiDB-lite"/>
    </source>
</evidence>
<gene>
    <name evidence="3" type="ordered locus">Ilyop_1906</name>
</gene>
<protein>
    <recommendedName>
        <fullName evidence="1">Putative membrane protein insertion efficiency factor</fullName>
    </recommendedName>
</protein>
<evidence type="ECO:0000313" key="4">
    <source>
        <dbReference type="Proteomes" id="UP000006875"/>
    </source>
</evidence>
<dbReference type="EMBL" id="CP002281">
    <property type="protein sequence ID" value="ADO83677.1"/>
    <property type="molecule type" value="Genomic_DNA"/>
</dbReference>
<dbReference type="AlphaFoldDB" id="E3HAE7"/>
<comment type="function">
    <text evidence="1">Could be involved in insertion of integral membrane proteins into the membrane.</text>
</comment>
<name>E3HAE7_ILYPC</name>
<dbReference type="Proteomes" id="UP000006875">
    <property type="component" value="Chromosome"/>
</dbReference>
<dbReference type="OrthoDB" id="9801753at2"/>
<comment type="subcellular location">
    <subcellularLocation>
        <location evidence="1">Cell inner membrane</location>
        <topology evidence="1">Peripheral membrane protein</topology>
        <orientation evidence="1">Cytoplasmic side</orientation>
    </subcellularLocation>
</comment>
<dbReference type="PANTHER" id="PTHR33383">
    <property type="entry name" value="MEMBRANE PROTEIN INSERTION EFFICIENCY FACTOR-RELATED"/>
    <property type="match status" value="1"/>
</dbReference>
<dbReference type="NCBIfam" id="TIGR00278">
    <property type="entry name" value="membrane protein insertion efficiency factor YidD"/>
    <property type="match status" value="1"/>
</dbReference>
<evidence type="ECO:0000313" key="3">
    <source>
        <dbReference type="EMBL" id="ADO83677.1"/>
    </source>
</evidence>
<comment type="similarity">
    <text evidence="1">Belongs to the UPF0161 family.</text>
</comment>
<dbReference type="HAMAP" id="MF_00386">
    <property type="entry name" value="UPF0161_YidD"/>
    <property type="match status" value="1"/>
</dbReference>
<keyword evidence="1" id="KW-0997">Cell inner membrane</keyword>
<dbReference type="GO" id="GO:0005886">
    <property type="term" value="C:plasma membrane"/>
    <property type="evidence" value="ECO:0007669"/>
    <property type="project" value="UniProtKB-SubCell"/>
</dbReference>
<dbReference type="Pfam" id="PF01809">
    <property type="entry name" value="YidD"/>
    <property type="match status" value="1"/>
</dbReference>
<dbReference type="InterPro" id="IPR002696">
    <property type="entry name" value="Membr_insert_effic_factor_YidD"/>
</dbReference>